<dbReference type="RefSeq" id="WP_211544825.1">
    <property type="nucleotide sequence ID" value="NZ_JAGTUK010000003.1"/>
</dbReference>
<dbReference type="InterPro" id="IPR023696">
    <property type="entry name" value="Ureohydrolase_dom_sf"/>
</dbReference>
<dbReference type="InterPro" id="IPR006035">
    <property type="entry name" value="Ureohydrolase"/>
</dbReference>
<evidence type="ECO:0000256" key="4">
    <source>
        <dbReference type="PROSITE-ProRule" id="PRU00742"/>
    </source>
</evidence>
<dbReference type="PROSITE" id="PS51409">
    <property type="entry name" value="ARGINASE_2"/>
    <property type="match status" value="1"/>
</dbReference>
<dbReference type="PANTHER" id="PTHR43782">
    <property type="entry name" value="ARGINASE"/>
    <property type="match status" value="1"/>
</dbReference>
<sequence length="267" mass="27274">MVRFLVVPQWQGSPAARAMLLVDGASAIAGDLPRAATTVLEVPVEAGEALGTGVRRLSALRRTRELVREHLEADTVLIGGDCSITVAALDALPGGTDDVAVVWCDAHADLHTPESSPSGAFSGMALRAVLGEGEEQLVLSPGVPRERVVTVGVRNVDDAEVDPLAALTSLSVADLDDPDALAVAVQATGARRVWVHIDVDVLDPAAFAGVSSAVPFGVSPAALSAAIRRLRESVPLAGATIAGFAPRSPADAVDDLGALLRLVGAVA</sequence>
<reference evidence="5 6" key="1">
    <citation type="submission" date="2021-04" db="EMBL/GenBank/DDBJ databases">
        <title>Whole genome analysis of root endophytic bacterium Microbacterium paraoxydans ku-mp colonizing RP-bio226 rice variety.</title>
        <authorList>
            <person name="Ulaganathan K."/>
            <person name="Latha B."/>
        </authorList>
    </citation>
    <scope>NUCLEOTIDE SEQUENCE [LARGE SCALE GENOMIC DNA]</scope>
    <source>
        <strain evidence="6">ku-mp</strain>
    </source>
</reference>
<accession>A0ABS5IQT8</accession>
<keyword evidence="6" id="KW-1185">Reference proteome</keyword>
<keyword evidence="1" id="KW-0479">Metal-binding</keyword>
<evidence type="ECO:0000313" key="6">
    <source>
        <dbReference type="Proteomes" id="UP000678243"/>
    </source>
</evidence>
<organism evidence="5 6">
    <name type="scientific">Microbacterium paraoxydans</name>
    <dbReference type="NCBI Taxonomy" id="199592"/>
    <lineage>
        <taxon>Bacteria</taxon>
        <taxon>Bacillati</taxon>
        <taxon>Actinomycetota</taxon>
        <taxon>Actinomycetes</taxon>
        <taxon>Micrococcales</taxon>
        <taxon>Microbacteriaceae</taxon>
        <taxon>Microbacterium</taxon>
    </lineage>
</organism>
<evidence type="ECO:0000256" key="3">
    <source>
        <dbReference type="ARBA" id="ARBA00023211"/>
    </source>
</evidence>
<dbReference type="Pfam" id="PF00491">
    <property type="entry name" value="Arginase"/>
    <property type="match status" value="1"/>
</dbReference>
<evidence type="ECO:0000256" key="1">
    <source>
        <dbReference type="ARBA" id="ARBA00022723"/>
    </source>
</evidence>
<dbReference type="PANTHER" id="PTHR43782:SF3">
    <property type="entry name" value="ARGINASE"/>
    <property type="match status" value="1"/>
</dbReference>
<evidence type="ECO:0000313" key="5">
    <source>
        <dbReference type="EMBL" id="MBS0025273.1"/>
    </source>
</evidence>
<protein>
    <submittedName>
        <fullName evidence="5">Arginase family protein</fullName>
    </submittedName>
</protein>
<keyword evidence="2" id="KW-0378">Hydrolase</keyword>
<evidence type="ECO:0000256" key="2">
    <source>
        <dbReference type="ARBA" id="ARBA00022801"/>
    </source>
</evidence>
<name>A0ABS5IQT8_9MICO</name>
<dbReference type="Gene3D" id="3.40.800.10">
    <property type="entry name" value="Ureohydrolase domain"/>
    <property type="match status" value="1"/>
</dbReference>
<dbReference type="EMBL" id="JAGTUK010000003">
    <property type="protein sequence ID" value="MBS0025273.1"/>
    <property type="molecule type" value="Genomic_DNA"/>
</dbReference>
<gene>
    <name evidence="5" type="ORF">KE274_14295</name>
</gene>
<comment type="similarity">
    <text evidence="4">Belongs to the arginase family.</text>
</comment>
<dbReference type="SUPFAM" id="SSF52768">
    <property type="entry name" value="Arginase/deacetylase"/>
    <property type="match status" value="1"/>
</dbReference>
<comment type="caution">
    <text evidence="5">The sequence shown here is derived from an EMBL/GenBank/DDBJ whole genome shotgun (WGS) entry which is preliminary data.</text>
</comment>
<proteinExistence type="inferred from homology"/>
<dbReference type="PRINTS" id="PR00116">
    <property type="entry name" value="ARGINASE"/>
</dbReference>
<keyword evidence="3" id="KW-0464">Manganese</keyword>
<dbReference type="Proteomes" id="UP000678243">
    <property type="component" value="Unassembled WGS sequence"/>
</dbReference>
<dbReference type="CDD" id="cd09999">
    <property type="entry name" value="Arginase-like_1"/>
    <property type="match status" value="1"/>
</dbReference>